<protein>
    <recommendedName>
        <fullName evidence="8 10">Phosphate acyltransferase</fullName>
        <ecNumber evidence="8 10">2.3.1.274</ecNumber>
    </recommendedName>
    <alternativeName>
        <fullName evidence="10">Acyl-ACP phosphotransacylase</fullName>
    </alternativeName>
    <alternativeName>
        <fullName evidence="10">Acyl-[acyl-carrier-protein]--phosphate acyltransferase</fullName>
    </alternativeName>
    <alternativeName>
        <fullName evidence="10">Phosphate-acyl-ACP acyltransferase</fullName>
    </alternativeName>
</protein>
<dbReference type="EC" id="2.3.1.274" evidence="8 10"/>
<dbReference type="GO" id="GO:0043811">
    <property type="term" value="F:phosphate:acyl-[acyl carrier protein] acyltransferase activity"/>
    <property type="evidence" value="ECO:0007669"/>
    <property type="project" value="UniProtKB-UniRule"/>
</dbReference>
<comment type="subunit">
    <text evidence="9 10">Homodimer. Probably interacts with PlsY.</text>
</comment>
<dbReference type="NCBIfam" id="TIGR00182">
    <property type="entry name" value="plsX"/>
    <property type="match status" value="1"/>
</dbReference>
<comment type="catalytic activity">
    <reaction evidence="1 10">
        <text>a fatty acyl-[ACP] + phosphate = an acyl phosphate + holo-[ACP]</text>
        <dbReference type="Rhea" id="RHEA:42292"/>
        <dbReference type="Rhea" id="RHEA-COMP:9685"/>
        <dbReference type="Rhea" id="RHEA-COMP:14125"/>
        <dbReference type="ChEBI" id="CHEBI:43474"/>
        <dbReference type="ChEBI" id="CHEBI:59918"/>
        <dbReference type="ChEBI" id="CHEBI:64479"/>
        <dbReference type="ChEBI" id="CHEBI:138651"/>
        <dbReference type="EC" id="2.3.1.274"/>
    </reaction>
</comment>
<sequence>MIAVDAMGGDFAPGAIVKGALSAAKEFGIKIVLVGDEARISRYLSPSNELQLPIDIRHAPQRVEMGEVPSESFRQKPYSSMSVSLKMLYEKEVKAVVSAGNTGAFLYSAIKILNTLPKVKRPAISTIIPSIKGRTIVLDAGANVDCRPEWLLQFAIMGHLYAKIILKKERPKIALLNNGSEPTKGNRLTQEVYRILDNSSLNFVGNIEGNNIFYGEADVVVCDGFVGNIFLKLTEGFANIYVNMLKEEVSKRARSGIGAYLMKPAFENLNRRLDFTEYGGAPLLGVNGVCIVAHGSSPSYAIKNAIKTAEDFVIKDFNKTLPEEIERLEDLVTYKPSKRRWFWGSLRGSFSKERDEKEEKIE</sequence>
<dbReference type="AlphaFoldDB" id="A0A1F7R9E3"/>
<dbReference type="HAMAP" id="MF_00019">
    <property type="entry name" value="PlsX"/>
    <property type="match status" value="1"/>
</dbReference>
<proteinExistence type="inferred from homology"/>
<keyword evidence="4 10" id="KW-0808">Transferase</keyword>
<dbReference type="PANTHER" id="PTHR30100:SF1">
    <property type="entry name" value="PHOSPHATE ACYLTRANSFERASE"/>
    <property type="match status" value="1"/>
</dbReference>
<gene>
    <name evidence="10" type="primary">plsX</name>
    <name evidence="11" type="ORF">A2042_08805</name>
</gene>
<evidence type="ECO:0000256" key="6">
    <source>
        <dbReference type="ARBA" id="ARBA00023209"/>
    </source>
</evidence>
<comment type="caution">
    <text evidence="11">The sequence shown here is derived from an EMBL/GenBank/DDBJ whole genome shotgun (WGS) entry which is preliminary data.</text>
</comment>
<dbReference type="GO" id="GO:0006633">
    <property type="term" value="P:fatty acid biosynthetic process"/>
    <property type="evidence" value="ECO:0007669"/>
    <property type="project" value="UniProtKB-UniRule"/>
</dbReference>
<keyword evidence="6 10" id="KW-0594">Phospholipid biosynthesis</keyword>
<comment type="subcellular location">
    <subcellularLocation>
        <location evidence="10">Cytoplasm</location>
    </subcellularLocation>
    <text evidence="10">Associated with the membrane possibly through PlsY.</text>
</comment>
<dbReference type="GO" id="GO:0008654">
    <property type="term" value="P:phospholipid biosynthetic process"/>
    <property type="evidence" value="ECO:0007669"/>
    <property type="project" value="UniProtKB-KW"/>
</dbReference>
<comment type="similarity">
    <text evidence="10">Belongs to the PlsX family.</text>
</comment>
<keyword evidence="7 10" id="KW-1208">Phospholipid metabolism</keyword>
<evidence type="ECO:0000256" key="1">
    <source>
        <dbReference type="ARBA" id="ARBA00001232"/>
    </source>
</evidence>
<dbReference type="PIRSF" id="PIRSF002465">
    <property type="entry name" value="Phsphlp_syn_PlsX"/>
    <property type="match status" value="1"/>
</dbReference>
<dbReference type="UniPathway" id="UPA00085"/>
<dbReference type="Proteomes" id="UP000178526">
    <property type="component" value="Unassembled WGS sequence"/>
</dbReference>
<accession>A0A1F7R9E3</accession>
<evidence type="ECO:0000256" key="9">
    <source>
        <dbReference type="ARBA" id="ARBA00046608"/>
    </source>
</evidence>
<dbReference type="Gene3D" id="3.40.718.10">
    <property type="entry name" value="Isopropylmalate Dehydrogenase"/>
    <property type="match status" value="1"/>
</dbReference>
<dbReference type="InterPro" id="IPR003664">
    <property type="entry name" value="FA_synthesis"/>
</dbReference>
<evidence type="ECO:0000256" key="7">
    <source>
        <dbReference type="ARBA" id="ARBA00023264"/>
    </source>
</evidence>
<evidence type="ECO:0000256" key="5">
    <source>
        <dbReference type="ARBA" id="ARBA00023098"/>
    </source>
</evidence>
<dbReference type="EMBL" id="MGDB01000154">
    <property type="protein sequence ID" value="OGL38185.1"/>
    <property type="molecule type" value="Genomic_DNA"/>
</dbReference>
<keyword evidence="3 10" id="KW-0444">Lipid biosynthesis</keyword>
<dbReference type="SUPFAM" id="SSF53659">
    <property type="entry name" value="Isocitrate/Isopropylmalate dehydrogenase-like"/>
    <property type="match status" value="1"/>
</dbReference>
<evidence type="ECO:0000256" key="8">
    <source>
        <dbReference type="ARBA" id="ARBA00024069"/>
    </source>
</evidence>
<keyword evidence="5 10" id="KW-0443">Lipid metabolism</keyword>
<evidence type="ECO:0000313" key="11">
    <source>
        <dbReference type="EMBL" id="OGL38185.1"/>
    </source>
</evidence>
<evidence type="ECO:0000256" key="10">
    <source>
        <dbReference type="HAMAP-Rule" id="MF_00019"/>
    </source>
</evidence>
<dbReference type="InterPro" id="IPR012281">
    <property type="entry name" value="Phospholipid_synth_PlsX-like"/>
</dbReference>
<organism evidence="11 12">
    <name type="scientific">Candidatus Schekmanbacteria bacterium GWA2_38_11</name>
    <dbReference type="NCBI Taxonomy" id="1817876"/>
    <lineage>
        <taxon>Bacteria</taxon>
        <taxon>Candidatus Schekmaniibacteriota</taxon>
    </lineage>
</organism>
<comment type="function">
    <text evidence="10">Catalyzes the reversible formation of acyl-phosphate (acyl-PO(4)) from acyl-[acyl-carrier-protein] (acyl-ACP). This enzyme utilizes acyl-ACP as fatty acyl donor, but not acyl-CoA.</text>
</comment>
<name>A0A1F7R9E3_9BACT</name>
<dbReference type="GO" id="GO:0005737">
    <property type="term" value="C:cytoplasm"/>
    <property type="evidence" value="ECO:0007669"/>
    <property type="project" value="UniProtKB-SubCell"/>
</dbReference>
<evidence type="ECO:0000256" key="3">
    <source>
        <dbReference type="ARBA" id="ARBA00022516"/>
    </source>
</evidence>
<keyword evidence="2 10" id="KW-0963">Cytoplasm</keyword>
<dbReference type="PANTHER" id="PTHR30100">
    <property type="entry name" value="FATTY ACID/PHOSPHOLIPID SYNTHESIS PROTEIN PLSX"/>
    <property type="match status" value="1"/>
</dbReference>
<dbReference type="Pfam" id="PF02504">
    <property type="entry name" value="FA_synthesis"/>
    <property type="match status" value="1"/>
</dbReference>
<evidence type="ECO:0000313" key="12">
    <source>
        <dbReference type="Proteomes" id="UP000178526"/>
    </source>
</evidence>
<evidence type="ECO:0000256" key="2">
    <source>
        <dbReference type="ARBA" id="ARBA00022490"/>
    </source>
</evidence>
<comment type="pathway">
    <text evidence="10">Lipid metabolism; phospholipid metabolism.</text>
</comment>
<reference evidence="11 12" key="1">
    <citation type="journal article" date="2016" name="Nat. Commun.">
        <title>Thousands of microbial genomes shed light on interconnected biogeochemical processes in an aquifer system.</title>
        <authorList>
            <person name="Anantharaman K."/>
            <person name="Brown C.T."/>
            <person name="Hug L.A."/>
            <person name="Sharon I."/>
            <person name="Castelle C.J."/>
            <person name="Probst A.J."/>
            <person name="Thomas B.C."/>
            <person name="Singh A."/>
            <person name="Wilkins M.J."/>
            <person name="Karaoz U."/>
            <person name="Brodie E.L."/>
            <person name="Williams K.H."/>
            <person name="Hubbard S.S."/>
            <person name="Banfield J.F."/>
        </authorList>
    </citation>
    <scope>NUCLEOTIDE SEQUENCE [LARGE SCALE GENOMIC DNA]</scope>
</reference>
<evidence type="ECO:0000256" key="4">
    <source>
        <dbReference type="ARBA" id="ARBA00022679"/>
    </source>
</evidence>